<dbReference type="Gene3D" id="1.10.10.10">
    <property type="entry name" value="Winged helix-like DNA-binding domain superfamily/Winged helix DNA-binding domain"/>
    <property type="match status" value="1"/>
</dbReference>
<dbReference type="SUPFAM" id="SSF46785">
    <property type="entry name" value="Winged helix' DNA-binding domain"/>
    <property type="match status" value="1"/>
</dbReference>
<dbReference type="InterPro" id="IPR036388">
    <property type="entry name" value="WH-like_DNA-bd_sf"/>
</dbReference>
<keyword evidence="7" id="KW-1185">Reference proteome</keyword>
<dbReference type="InterPro" id="IPR000847">
    <property type="entry name" value="LysR_HTH_N"/>
</dbReference>
<organism evidence="6 7">
    <name type="scientific">Gracilibacillus xinjiangensis</name>
    <dbReference type="NCBI Taxonomy" id="1193282"/>
    <lineage>
        <taxon>Bacteria</taxon>
        <taxon>Bacillati</taxon>
        <taxon>Bacillota</taxon>
        <taxon>Bacilli</taxon>
        <taxon>Bacillales</taxon>
        <taxon>Bacillaceae</taxon>
        <taxon>Gracilibacillus</taxon>
    </lineage>
</organism>
<name>A0ABV8WWI0_9BACI</name>
<dbReference type="PROSITE" id="PS50931">
    <property type="entry name" value="HTH_LYSR"/>
    <property type="match status" value="1"/>
</dbReference>
<dbReference type="CDD" id="cd05466">
    <property type="entry name" value="PBP2_LTTR_substrate"/>
    <property type="match status" value="1"/>
</dbReference>
<dbReference type="SUPFAM" id="SSF53850">
    <property type="entry name" value="Periplasmic binding protein-like II"/>
    <property type="match status" value="1"/>
</dbReference>
<evidence type="ECO:0000256" key="2">
    <source>
        <dbReference type="ARBA" id="ARBA00023015"/>
    </source>
</evidence>
<dbReference type="Gene3D" id="3.40.190.290">
    <property type="match status" value="1"/>
</dbReference>
<evidence type="ECO:0000313" key="6">
    <source>
        <dbReference type="EMBL" id="MFC4402399.1"/>
    </source>
</evidence>
<dbReference type="InterPro" id="IPR005119">
    <property type="entry name" value="LysR_subst-bd"/>
</dbReference>
<evidence type="ECO:0000259" key="5">
    <source>
        <dbReference type="PROSITE" id="PS50931"/>
    </source>
</evidence>
<keyword evidence="2" id="KW-0805">Transcription regulation</keyword>
<gene>
    <name evidence="6" type="ORF">ACFOY7_04880</name>
</gene>
<dbReference type="EMBL" id="JBHSDT010000004">
    <property type="protein sequence ID" value="MFC4402399.1"/>
    <property type="molecule type" value="Genomic_DNA"/>
</dbReference>
<evidence type="ECO:0000256" key="1">
    <source>
        <dbReference type="ARBA" id="ARBA00009437"/>
    </source>
</evidence>
<protein>
    <submittedName>
        <fullName evidence="6">LysR family transcriptional regulator</fullName>
    </submittedName>
</protein>
<keyword evidence="3" id="KW-0238">DNA-binding</keyword>
<accession>A0ABV8WWI0</accession>
<evidence type="ECO:0000256" key="3">
    <source>
        <dbReference type="ARBA" id="ARBA00023125"/>
    </source>
</evidence>
<evidence type="ECO:0000256" key="4">
    <source>
        <dbReference type="ARBA" id="ARBA00023163"/>
    </source>
</evidence>
<dbReference type="PANTHER" id="PTHR30126:SF39">
    <property type="entry name" value="HTH-TYPE TRANSCRIPTIONAL REGULATOR CYSL"/>
    <property type="match status" value="1"/>
</dbReference>
<dbReference type="Pfam" id="PF03466">
    <property type="entry name" value="LysR_substrate"/>
    <property type="match status" value="1"/>
</dbReference>
<reference evidence="7" key="1">
    <citation type="journal article" date="2019" name="Int. J. Syst. Evol. Microbiol.">
        <title>The Global Catalogue of Microorganisms (GCM) 10K type strain sequencing project: providing services to taxonomists for standard genome sequencing and annotation.</title>
        <authorList>
            <consortium name="The Broad Institute Genomics Platform"/>
            <consortium name="The Broad Institute Genome Sequencing Center for Infectious Disease"/>
            <person name="Wu L."/>
            <person name="Ma J."/>
        </authorList>
    </citation>
    <scope>NUCLEOTIDE SEQUENCE [LARGE SCALE GENOMIC DNA]</scope>
    <source>
        <strain evidence="7">CCUG 37865</strain>
    </source>
</reference>
<dbReference type="InterPro" id="IPR036390">
    <property type="entry name" value="WH_DNA-bd_sf"/>
</dbReference>
<proteinExistence type="inferred from homology"/>
<evidence type="ECO:0000313" key="7">
    <source>
        <dbReference type="Proteomes" id="UP001595882"/>
    </source>
</evidence>
<dbReference type="Proteomes" id="UP001595882">
    <property type="component" value="Unassembled WGS sequence"/>
</dbReference>
<sequence length="298" mass="34569">MNIQKLHVFMTLVKTRKMTDTANKLGLSTPTVSFHIKSLEEDYGIRLFRTNAGGYRLTDGGEMLYHYAKQLIQINQALEKSVEDYKNGKNGAIKLGASGVPAHLFMPELIHQLAERYPRIKVSLDVKTAPEIEKRLLSQELDCGLIMETGNIEPDLVYVPITKDKIVLAFSSQNHPFALKEAIEEEDIFNQTLLVHRLSSSTGHFSKTWLQEQRLQMEMIHLDSVSTIIKMLSYGKAVALISKRLIENEKHLNYIEFQNQDLERQIYFVYHRHLWVSNPFRYFQELIQKLQREVDFSK</sequence>
<feature type="domain" description="HTH lysR-type" evidence="5">
    <location>
        <begin position="1"/>
        <end position="58"/>
    </location>
</feature>
<keyword evidence="4" id="KW-0804">Transcription</keyword>
<dbReference type="Pfam" id="PF00126">
    <property type="entry name" value="HTH_1"/>
    <property type="match status" value="1"/>
</dbReference>
<comment type="similarity">
    <text evidence="1">Belongs to the LysR transcriptional regulatory family.</text>
</comment>
<dbReference type="PANTHER" id="PTHR30126">
    <property type="entry name" value="HTH-TYPE TRANSCRIPTIONAL REGULATOR"/>
    <property type="match status" value="1"/>
</dbReference>
<comment type="caution">
    <text evidence="6">The sequence shown here is derived from an EMBL/GenBank/DDBJ whole genome shotgun (WGS) entry which is preliminary data.</text>
</comment>
<dbReference type="RefSeq" id="WP_390249958.1">
    <property type="nucleotide sequence ID" value="NZ_JBHSDT010000004.1"/>
</dbReference>